<dbReference type="Proteomes" id="UP000054270">
    <property type="component" value="Unassembled WGS sequence"/>
</dbReference>
<evidence type="ECO:0000256" key="1">
    <source>
        <dbReference type="SAM" id="MobiDB-lite"/>
    </source>
</evidence>
<dbReference type="AlphaFoldDB" id="A0A0D2PJ14"/>
<dbReference type="EMBL" id="KN817571">
    <property type="protein sequence ID" value="KJA19995.1"/>
    <property type="molecule type" value="Genomic_DNA"/>
</dbReference>
<reference evidence="3" key="1">
    <citation type="submission" date="2014-04" db="EMBL/GenBank/DDBJ databases">
        <title>Evolutionary Origins and Diversification of the Mycorrhizal Mutualists.</title>
        <authorList>
            <consortium name="DOE Joint Genome Institute"/>
            <consortium name="Mycorrhizal Genomics Consortium"/>
            <person name="Kohler A."/>
            <person name="Kuo A."/>
            <person name="Nagy L.G."/>
            <person name="Floudas D."/>
            <person name="Copeland A."/>
            <person name="Barry K.W."/>
            <person name="Cichocki N."/>
            <person name="Veneault-Fourrey C."/>
            <person name="LaButti K."/>
            <person name="Lindquist E.A."/>
            <person name="Lipzen A."/>
            <person name="Lundell T."/>
            <person name="Morin E."/>
            <person name="Murat C."/>
            <person name="Riley R."/>
            <person name="Ohm R."/>
            <person name="Sun H."/>
            <person name="Tunlid A."/>
            <person name="Henrissat B."/>
            <person name="Grigoriev I.V."/>
            <person name="Hibbett D.S."/>
            <person name="Martin F."/>
        </authorList>
    </citation>
    <scope>NUCLEOTIDE SEQUENCE [LARGE SCALE GENOMIC DNA]</scope>
    <source>
        <strain evidence="3">FD-334 SS-4</strain>
    </source>
</reference>
<feature type="region of interest" description="Disordered" evidence="1">
    <location>
        <begin position="1"/>
        <end position="23"/>
    </location>
</feature>
<keyword evidence="3" id="KW-1185">Reference proteome</keyword>
<name>A0A0D2PJ14_HYPSF</name>
<organism evidence="2 3">
    <name type="scientific">Hypholoma sublateritium (strain FD-334 SS-4)</name>
    <dbReference type="NCBI Taxonomy" id="945553"/>
    <lineage>
        <taxon>Eukaryota</taxon>
        <taxon>Fungi</taxon>
        <taxon>Dikarya</taxon>
        <taxon>Basidiomycota</taxon>
        <taxon>Agaricomycotina</taxon>
        <taxon>Agaricomycetes</taxon>
        <taxon>Agaricomycetidae</taxon>
        <taxon>Agaricales</taxon>
        <taxon>Agaricineae</taxon>
        <taxon>Strophariaceae</taxon>
        <taxon>Hypholoma</taxon>
    </lineage>
</organism>
<proteinExistence type="predicted"/>
<protein>
    <submittedName>
        <fullName evidence="2">Uncharacterized protein</fullName>
    </submittedName>
</protein>
<evidence type="ECO:0000313" key="2">
    <source>
        <dbReference type="EMBL" id="KJA19995.1"/>
    </source>
</evidence>
<evidence type="ECO:0000313" key="3">
    <source>
        <dbReference type="Proteomes" id="UP000054270"/>
    </source>
</evidence>
<accession>A0A0D2PJ14</accession>
<gene>
    <name evidence="2" type="ORF">HYPSUDRAFT_68765</name>
</gene>
<dbReference type="OrthoDB" id="3541472at2759"/>
<sequence length="556" mass="61720">MDDTTTPPMSEMKFPHASISSPGPGIRDLAQELIEEILSYYILPSKKTNTITRPSGIKELSKHDLAELRLVCQGFRRAVDPYVFSEIDFDFGPEFKSGSFCKLQKAPKDLEILNQGANPFCRYAKTLRINYVMRIDRTFPEPTAYCSSDTIFQAIISLKNVRVVHWDLRAIKFMDAVINGLTFLAHFEELHIDFAGHPFTDSTEPSSPDLIPFHRFRHLHSIAIGGVNLPATYAAGCVEQLHAFVNGGGELTCLALALPVSKNSEQHLPLSVLHDIYHNVPLTSFPPLRNLRLAGYSLQLDAVTIPHLRGLTALDIAHVADIHVSGVDSALWRGLKTANIRLKELVVEAVTAPLLVYLSSYTGLEQLTANGGRYTRVRLDMAAEQRAIDEAQRLSHELCCRVLPLHSGSLVAYKGINTVTTLAPSYMTYESMRGLSACRNLQSIAFTLNAMDLYEEYRTGDLKEIISVALALPHVSIIQLVHSTRDTPRQGLGYSGADRRLFREMSTYGKKLLTSLRIPEVPNGRIVEGSCTITFNGVPYIPRITKGGFVSLLPDM</sequence>